<dbReference type="EMBL" id="CP074694">
    <property type="protein sequence ID" value="QVL31706.1"/>
    <property type="molecule type" value="Genomic_DNA"/>
</dbReference>
<keyword evidence="2" id="KW-1185">Reference proteome</keyword>
<dbReference type="RefSeq" id="WP_213495863.1">
    <property type="nucleotide sequence ID" value="NZ_CP074694.1"/>
</dbReference>
<sequence>MRVIEDDPNLLEKLRDRDYPGRVERVILFTLEAWDINCQQHIHKRYSERQLVPLLEPLRSRIRELEAEWARMRKGMSGVGTK</sequence>
<proteinExistence type="predicted"/>
<protein>
    <submittedName>
        <fullName evidence="1">Uncharacterized protein</fullName>
    </submittedName>
</protein>
<dbReference type="AlphaFoldDB" id="A0A8E6EXV4"/>
<dbReference type="Proteomes" id="UP000676194">
    <property type="component" value="Chromosome"/>
</dbReference>
<evidence type="ECO:0000313" key="1">
    <source>
        <dbReference type="EMBL" id="QVL31706.1"/>
    </source>
</evidence>
<evidence type="ECO:0000313" key="2">
    <source>
        <dbReference type="Proteomes" id="UP000676194"/>
    </source>
</evidence>
<gene>
    <name evidence="1" type="ORF">KIH39_23150</name>
</gene>
<name>A0A8E6EXV4_9BACT</name>
<reference evidence="1" key="1">
    <citation type="submission" date="2021-05" db="EMBL/GenBank/DDBJ databases">
        <title>Complete genome sequence of the cellulolytic planctomycete Telmatocola sphagniphila SP2T and characterization of the first cellulase from planctomycetes.</title>
        <authorList>
            <person name="Rakitin A.L."/>
            <person name="Beletsky A.V."/>
            <person name="Naumoff D.G."/>
            <person name="Kulichevskaya I.S."/>
            <person name="Mardanov A.V."/>
            <person name="Ravin N.V."/>
            <person name="Dedysh S.N."/>
        </authorList>
    </citation>
    <scope>NUCLEOTIDE SEQUENCE</scope>
    <source>
        <strain evidence="1">SP2T</strain>
    </source>
</reference>
<organism evidence="1 2">
    <name type="scientific">Telmatocola sphagniphila</name>
    <dbReference type="NCBI Taxonomy" id="1123043"/>
    <lineage>
        <taxon>Bacteria</taxon>
        <taxon>Pseudomonadati</taxon>
        <taxon>Planctomycetota</taxon>
        <taxon>Planctomycetia</taxon>
        <taxon>Gemmatales</taxon>
        <taxon>Gemmataceae</taxon>
    </lineage>
</organism>
<accession>A0A8E6EXV4</accession>
<dbReference type="KEGG" id="tsph:KIH39_23150"/>